<dbReference type="STRING" id="6293.A0A1I8EW54"/>
<dbReference type="PROSITE" id="PS00626">
    <property type="entry name" value="RCC1_2"/>
    <property type="match status" value="1"/>
</dbReference>
<dbReference type="InterPro" id="IPR003409">
    <property type="entry name" value="MORN"/>
</dbReference>
<protein>
    <recommendedName>
        <fullName evidence="4">Alsin helical array domain-containing protein</fullName>
    </recommendedName>
</protein>
<dbReference type="Pfam" id="PF00415">
    <property type="entry name" value="RCC1"/>
    <property type="match status" value="1"/>
</dbReference>
<dbReference type="InterPro" id="IPR009091">
    <property type="entry name" value="RCC1/BLIP-II"/>
</dbReference>
<feature type="repeat" description="RCC1" evidence="3">
    <location>
        <begin position="369"/>
        <end position="420"/>
    </location>
</feature>
<dbReference type="PANTHER" id="PTHR46089:SF2">
    <property type="entry name" value="ALSIN HOMOLOG"/>
    <property type="match status" value="1"/>
</dbReference>
<evidence type="ECO:0000259" key="4">
    <source>
        <dbReference type="Pfam" id="PF26202"/>
    </source>
</evidence>
<dbReference type="Gene3D" id="2.20.110.10">
    <property type="entry name" value="Histone H3 K4-specific methyltransferase SET7/9 N-terminal domain"/>
    <property type="match status" value="1"/>
</dbReference>
<keyword evidence="2" id="KW-0677">Repeat</keyword>
<sequence length="1469" mass="166559">MRLVFTSWESESEEIYKGWKILADSTVLTSRDVVIYHGDILALEDGTVYMYTLSGTKKPYLSETSFSLSRFISFHAAYEKLFLVSEEGRLFGCGHTTYGECGVISPNPIESLREIELVTPPAVCPHGSSVTTAESLKVMLVRTSMSEVCLIDFHGQLWKYGGGRLEFDSLGRIQVRPLQIASRRKVLQLCAGREHFVCLAVPLTDENNDADAKNSPTLGIQRSNKCEKCRDEYELRLSTLMHMADEKNKSRVSFASCEELAVKTSFHSPCLSLDTDNSSREHQILPFCGSSRATKTAIVKSGKETSFDEFEMAEMKNINVRGGLRKNSISVLADNLLDIEDSSSTNGSPSQSDGKISLTGLHDDSDLLPEIWTWGANAKGQLGHGDLTVRRVPFKVVDLCSMYCIKVAAGDDHTIALTGTGKVLYVWGSNSDGQLKQAKLSYVTKPTLFKVGSHSFILDAFASGCQTGVIVGGMANSAMLYLCGSNTADQSPQSLSLPKEIGWPGWILIANKNIVVGAHESTADIDKHFLHVFVFFRYAEFMQRICQVCQKIHERSYAVNNPSLSKLLNKLTLSSTRYSTRMFRLMNMMHDNFCNTAHLSIGKTLKTYIKKYLLNALFQFHADFVECLAYGCFTEFDVRDEIHRTDWDDIVAAISSEELEEEINKMSFCYDVGRNSQDIHLRRLFQLAFSCPCKLADLIGIGDILENNEDIFSAEWKSYWISTKYQLDHFRTIGDNTYHFWKCAPIHAQSLKQPARLLLWKAENKQLETAGVINVYENSTWTTVRHGWLAVVVFNDAVAVIERQDVIVLNFPLVWLEVNKKEDSGCLVRNTFLHAMRQWRHFDERYTTNNLLEQYTVDLPGRRCGYYKFSSRHPDFGSCTYDGYWLYGKPHGRGYLVYPNKWEYRGYFVDGRLEGFGKMSITTGGNLRKTNPYFGVKEEGTPEVDVYIGFWRNGCLDGLAHTTFSNGDTYDGYMQKGLRHGYGVLHVSKGDQTETYLGGWQAGMRSGYGVSTSNKERYLGMWKNDLRHGNGTLISIEGVYHEGLFDNNRLVRGRLMLSAADDCSEITFEGDFEKAGIICGKGTLYLNQFDRVKGRMTGDIINGEVKIINATYWREKSVLLTSFSLDNNILSAGIQWTTDAELKWKELFQSFLVYDLGVPIHIINAADVSEVADDECRFAAWNSLASSIAKIRLGMNKEEIKVVFDENLEKIPQYTQKWSNKYYDMVQQYWSLALRHKYHPLRRLVFSLSEVFTGSYGTIGTHRAVCRQAVCELHSIHSRIYSVMRLLFNNLPHTFEMFAPIPISTDNNLASENIDFNPQLANNRSITGRSVESSFTTSLLYPSCNFIIETLFSECYPVIFTLYSVNCADLDRQYWERVVYLNAFTDVKLLAYLEINRDLWPINTENVDDFDMSLIRATARRKFYKSAIQTLQQISSYFNPVSKLAALADTFTEIGTVSFLLLYSFIVSQ</sequence>
<dbReference type="SUPFAM" id="SSF50985">
    <property type="entry name" value="RCC1/BLIP-II"/>
    <property type="match status" value="2"/>
</dbReference>
<dbReference type="GO" id="GO:0005085">
    <property type="term" value="F:guanyl-nucleotide exchange factor activity"/>
    <property type="evidence" value="ECO:0007669"/>
    <property type="project" value="UniProtKB-KW"/>
</dbReference>
<organism evidence="5">
    <name type="scientific">Wuchereria bancrofti</name>
    <dbReference type="NCBI Taxonomy" id="6293"/>
    <lineage>
        <taxon>Eukaryota</taxon>
        <taxon>Metazoa</taxon>
        <taxon>Ecdysozoa</taxon>
        <taxon>Nematoda</taxon>
        <taxon>Chromadorea</taxon>
        <taxon>Rhabditida</taxon>
        <taxon>Spirurina</taxon>
        <taxon>Spiruromorpha</taxon>
        <taxon>Filarioidea</taxon>
        <taxon>Onchocercidae</taxon>
        <taxon>Wuchereria</taxon>
    </lineage>
</organism>
<dbReference type="InterPro" id="IPR000408">
    <property type="entry name" value="Reg_chr_condens"/>
</dbReference>
<evidence type="ECO:0000313" key="5">
    <source>
        <dbReference type="WBParaSite" id="maker-PairedContig_5832-snap-gene-0.20-mRNA-1"/>
    </source>
</evidence>
<dbReference type="GO" id="GO:0005737">
    <property type="term" value="C:cytoplasm"/>
    <property type="evidence" value="ECO:0007669"/>
    <property type="project" value="TreeGrafter"/>
</dbReference>
<dbReference type="InterPro" id="IPR051984">
    <property type="entry name" value="Alsin"/>
</dbReference>
<dbReference type="GO" id="GO:0031267">
    <property type="term" value="F:small GTPase binding"/>
    <property type="evidence" value="ECO:0007669"/>
    <property type="project" value="TreeGrafter"/>
</dbReference>
<name>A0A1I8EW54_WUCBA</name>
<proteinExistence type="predicted"/>
<evidence type="ECO:0000256" key="1">
    <source>
        <dbReference type="ARBA" id="ARBA00022658"/>
    </source>
</evidence>
<evidence type="ECO:0000256" key="3">
    <source>
        <dbReference type="PROSITE-ProRule" id="PRU00235"/>
    </source>
</evidence>
<feature type="domain" description="Alsin helical array" evidence="4">
    <location>
        <begin position="1206"/>
        <end position="1295"/>
    </location>
</feature>
<evidence type="ECO:0000256" key="2">
    <source>
        <dbReference type="ARBA" id="ARBA00022737"/>
    </source>
</evidence>
<accession>A0A1I8EW54</accession>
<dbReference type="GO" id="GO:0016197">
    <property type="term" value="P:endosomal transport"/>
    <property type="evidence" value="ECO:0007669"/>
    <property type="project" value="TreeGrafter"/>
</dbReference>
<feature type="repeat" description="RCC1" evidence="3">
    <location>
        <begin position="155"/>
        <end position="202"/>
    </location>
</feature>
<dbReference type="SMART" id="SM00698">
    <property type="entry name" value="MORN"/>
    <property type="match status" value="6"/>
</dbReference>
<dbReference type="InterPro" id="IPR059093">
    <property type="entry name" value="HA_Alsin"/>
</dbReference>
<dbReference type="SUPFAM" id="SSF82185">
    <property type="entry name" value="Histone H3 K4-specific methyltransferase SET7/9 N-terminal domain"/>
    <property type="match status" value="2"/>
</dbReference>
<dbReference type="WBParaSite" id="maker-PairedContig_5832-snap-gene-0.20-mRNA-1">
    <property type="protein sequence ID" value="maker-PairedContig_5832-snap-gene-0.20-mRNA-1"/>
    <property type="gene ID" value="maker-PairedContig_5832-snap-gene-0.20"/>
</dbReference>
<dbReference type="SUPFAM" id="SSF109993">
    <property type="entry name" value="VPS9 domain"/>
    <property type="match status" value="1"/>
</dbReference>
<dbReference type="PROSITE" id="PS50012">
    <property type="entry name" value="RCC1_3"/>
    <property type="match status" value="2"/>
</dbReference>
<dbReference type="InterPro" id="IPR037191">
    <property type="entry name" value="VPS9_dom_sf"/>
</dbReference>
<dbReference type="Pfam" id="PF26202">
    <property type="entry name" value="HA_Alsin"/>
    <property type="match status" value="1"/>
</dbReference>
<keyword evidence="1" id="KW-0344">Guanine-nucleotide releasing factor</keyword>
<dbReference type="Pfam" id="PF02493">
    <property type="entry name" value="MORN"/>
    <property type="match status" value="6"/>
</dbReference>
<dbReference type="Gene3D" id="2.130.10.30">
    <property type="entry name" value="Regulator of chromosome condensation 1/beta-lactamase-inhibitor protein II"/>
    <property type="match status" value="2"/>
</dbReference>
<dbReference type="PANTHER" id="PTHR46089">
    <property type="entry name" value="ALSIN HOMOLOG"/>
    <property type="match status" value="1"/>
</dbReference>
<reference evidence="5" key="1">
    <citation type="submission" date="2016-11" db="UniProtKB">
        <authorList>
            <consortium name="WormBaseParasite"/>
        </authorList>
    </citation>
    <scope>IDENTIFICATION</scope>
    <source>
        <strain evidence="5">pt0022</strain>
    </source>
</reference>